<dbReference type="EMBL" id="BSSD01000012">
    <property type="protein sequence ID" value="GLW95251.1"/>
    <property type="molecule type" value="Genomic_DNA"/>
</dbReference>
<accession>A0A9W6QQV3</accession>
<keyword evidence="2" id="KW-1185">Reference proteome</keyword>
<organism evidence="1 2">
    <name type="scientific">Actinokineospora globicatena</name>
    <dbReference type="NCBI Taxonomy" id="103729"/>
    <lineage>
        <taxon>Bacteria</taxon>
        <taxon>Bacillati</taxon>
        <taxon>Actinomycetota</taxon>
        <taxon>Actinomycetes</taxon>
        <taxon>Pseudonocardiales</taxon>
        <taxon>Pseudonocardiaceae</taxon>
        <taxon>Actinokineospora</taxon>
    </lineage>
</organism>
<evidence type="ECO:0000313" key="2">
    <source>
        <dbReference type="Proteomes" id="UP001165042"/>
    </source>
</evidence>
<sequence length="66" mass="7126">MATAESGAPWRVLGVGVTSGEERDVNHVARTVRGWSDQSWQINVGGHPVNGHQRESRVSLGWAECG</sequence>
<comment type="caution">
    <text evidence="1">The sequence shown here is derived from an EMBL/GenBank/DDBJ whole genome shotgun (WGS) entry which is preliminary data.</text>
</comment>
<evidence type="ECO:0000313" key="1">
    <source>
        <dbReference type="EMBL" id="GLW95251.1"/>
    </source>
</evidence>
<name>A0A9W6QQV3_9PSEU</name>
<dbReference type="AlphaFoldDB" id="A0A9W6QQV3"/>
<protein>
    <submittedName>
        <fullName evidence="1">Uncharacterized protein</fullName>
    </submittedName>
</protein>
<proteinExistence type="predicted"/>
<gene>
    <name evidence="1" type="ORF">Aglo03_60670</name>
</gene>
<dbReference type="Proteomes" id="UP001165042">
    <property type="component" value="Unassembled WGS sequence"/>
</dbReference>
<reference evidence="1" key="1">
    <citation type="submission" date="2023-02" db="EMBL/GenBank/DDBJ databases">
        <title>Actinokineospora globicatena NBRC 15670.</title>
        <authorList>
            <person name="Ichikawa N."/>
            <person name="Sato H."/>
            <person name="Tonouchi N."/>
        </authorList>
    </citation>
    <scope>NUCLEOTIDE SEQUENCE</scope>
    <source>
        <strain evidence="1">NBRC 15670</strain>
    </source>
</reference>